<keyword evidence="2" id="KW-1185">Reference proteome</keyword>
<proteinExistence type="predicted"/>
<protein>
    <submittedName>
        <fullName evidence="1">Uncharacterized protein</fullName>
    </submittedName>
</protein>
<evidence type="ECO:0000313" key="1">
    <source>
        <dbReference type="EMBL" id="KAK8874177.1"/>
    </source>
</evidence>
<reference evidence="1 2" key="1">
    <citation type="journal article" date="2024" name="IMA Fungus">
        <title>Apiospora arundinis, a panoply of carbohydrate-active enzymes and secondary metabolites.</title>
        <authorList>
            <person name="Sorensen T."/>
            <person name="Petersen C."/>
            <person name="Muurmann A.T."/>
            <person name="Christiansen J.V."/>
            <person name="Brundto M.L."/>
            <person name="Overgaard C.K."/>
            <person name="Boysen A.T."/>
            <person name="Wollenberg R.D."/>
            <person name="Larsen T.O."/>
            <person name="Sorensen J.L."/>
            <person name="Nielsen K.L."/>
            <person name="Sondergaard T.E."/>
        </authorList>
    </citation>
    <scope>NUCLEOTIDE SEQUENCE [LARGE SCALE GENOMIC DNA]</scope>
    <source>
        <strain evidence="1 2">AAU 773</strain>
    </source>
</reference>
<accession>A0ABR2J9V2</accession>
<evidence type="ECO:0000313" key="2">
    <source>
        <dbReference type="Proteomes" id="UP001390339"/>
    </source>
</evidence>
<organism evidence="1 2">
    <name type="scientific">Apiospora arundinis</name>
    <dbReference type="NCBI Taxonomy" id="335852"/>
    <lineage>
        <taxon>Eukaryota</taxon>
        <taxon>Fungi</taxon>
        <taxon>Dikarya</taxon>
        <taxon>Ascomycota</taxon>
        <taxon>Pezizomycotina</taxon>
        <taxon>Sordariomycetes</taxon>
        <taxon>Xylariomycetidae</taxon>
        <taxon>Amphisphaeriales</taxon>
        <taxon>Apiosporaceae</taxon>
        <taxon>Apiospora</taxon>
    </lineage>
</organism>
<comment type="caution">
    <text evidence="1">The sequence shown here is derived from an EMBL/GenBank/DDBJ whole genome shotgun (WGS) entry which is preliminary data.</text>
</comment>
<name>A0ABR2J9V2_9PEZI</name>
<gene>
    <name evidence="1" type="ORF">PGQ11_004691</name>
</gene>
<sequence length="61" mass="6465">MWDIQRLYSSIVKGGRTKVGSVEQISSKLSNSFEVVVLNMDVGVGVGVGVGANSVAWKPVE</sequence>
<dbReference type="Proteomes" id="UP001390339">
    <property type="component" value="Unassembled WGS sequence"/>
</dbReference>
<dbReference type="EMBL" id="JAPCWZ010000003">
    <property type="protein sequence ID" value="KAK8874177.1"/>
    <property type="molecule type" value="Genomic_DNA"/>
</dbReference>